<dbReference type="Gene3D" id="3.90.550.10">
    <property type="entry name" value="Spore Coat Polysaccharide Biosynthesis Protein SpsA, Chain A"/>
    <property type="match status" value="1"/>
</dbReference>
<evidence type="ECO:0000256" key="3">
    <source>
        <dbReference type="ARBA" id="ARBA00022741"/>
    </source>
</evidence>
<dbReference type="PANTHER" id="PTHR40392:SF1">
    <property type="entry name" value="2-PHOSPHO-L-LACTATE GUANYLYLTRANSFERASE"/>
    <property type="match status" value="1"/>
</dbReference>
<accession>A0A7Y6DYL3</accession>
<comment type="pathway">
    <text evidence="5">Cofactor biosynthesis; coenzyme F420 biosynthesis.</text>
</comment>
<dbReference type="PANTHER" id="PTHR40392">
    <property type="entry name" value="2-PHOSPHO-L-LACTATE GUANYLYLTRANSFERASE"/>
    <property type="match status" value="1"/>
</dbReference>
<dbReference type="RefSeq" id="WP_175348674.1">
    <property type="nucleotide sequence ID" value="NZ_JABMCI010000068.1"/>
</dbReference>
<dbReference type="SUPFAM" id="SSF53448">
    <property type="entry name" value="Nucleotide-diphospho-sugar transferases"/>
    <property type="match status" value="1"/>
</dbReference>
<dbReference type="GO" id="GO:0043814">
    <property type="term" value="F:phospholactate guanylyltransferase activity"/>
    <property type="evidence" value="ECO:0007669"/>
    <property type="project" value="InterPro"/>
</dbReference>
<keyword evidence="7" id="KW-1185">Reference proteome</keyword>
<dbReference type="Pfam" id="PF01983">
    <property type="entry name" value="CofC"/>
    <property type="match status" value="1"/>
</dbReference>
<proteinExistence type="inferred from homology"/>
<dbReference type="InterPro" id="IPR029044">
    <property type="entry name" value="Nucleotide-diphossugar_trans"/>
</dbReference>
<keyword evidence="1 5" id="KW-0808">Transferase</keyword>
<feature type="binding site" evidence="5">
    <location>
        <position position="153"/>
    </location>
    <ligand>
        <name>phosphoenolpyruvate</name>
        <dbReference type="ChEBI" id="CHEBI:58702"/>
    </ligand>
</feature>
<keyword evidence="2 5" id="KW-0548">Nucleotidyltransferase</keyword>
<gene>
    <name evidence="6" type="primary">cofC</name>
    <name evidence="5" type="synonym">fbiD</name>
    <name evidence="6" type="ORF">HP550_16015</name>
</gene>
<feature type="binding site" evidence="5">
    <location>
        <position position="156"/>
    </location>
    <ligand>
        <name>phosphoenolpyruvate</name>
        <dbReference type="ChEBI" id="CHEBI:58702"/>
    </ligand>
</feature>
<evidence type="ECO:0000256" key="4">
    <source>
        <dbReference type="ARBA" id="ARBA00023134"/>
    </source>
</evidence>
<dbReference type="NCBIfam" id="TIGR03552">
    <property type="entry name" value="F420_cofC"/>
    <property type="match status" value="1"/>
</dbReference>
<keyword evidence="4 5" id="KW-0342">GTP-binding</keyword>
<comment type="function">
    <text evidence="5">Guanylyltransferase that catalyzes the activation of phosphoenolpyruvate (PEP) as enolpyruvoyl-2-diphospho-5'-guanosine, via the condensation of PEP with GTP. It is involved in the biosynthesis of coenzyme F420, a hydride carrier cofactor.</text>
</comment>
<sequence length="205" mass="20627">MRWVVVIPVKLGAEGKTRLADALSPGARERLVRAMAVDTVAAACAAPSVHRVVLVTADPVLRSLLATSTDLVDDPGGGLNAALRAGVERAREVAPDAGAAILLGDLPALRPEDLADALDMAAGHDRAVVADAEGSGTTLLAALPGITLDPQFGAGSSAAHERAGHVRLDVAATSTVRQDVDVPADLVSVEGLGVGPATHEVLGLG</sequence>
<evidence type="ECO:0000256" key="2">
    <source>
        <dbReference type="ARBA" id="ARBA00022695"/>
    </source>
</evidence>
<evidence type="ECO:0000313" key="7">
    <source>
        <dbReference type="Proteomes" id="UP000565724"/>
    </source>
</evidence>
<keyword evidence="3 5" id="KW-0547">Nucleotide-binding</keyword>
<protein>
    <recommendedName>
        <fullName evidence="5">Phosphoenolpyruvate guanylyltransferase</fullName>
        <shortName evidence="5">PEP guanylyltransferase</shortName>
        <ecNumber evidence="5">2.7.7.105</ecNumber>
    </recommendedName>
</protein>
<evidence type="ECO:0000313" key="6">
    <source>
        <dbReference type="EMBL" id="NUU18758.1"/>
    </source>
</evidence>
<comment type="similarity">
    <text evidence="5">Belongs to the CofC family.</text>
</comment>
<dbReference type="UniPathway" id="UPA00071"/>
<dbReference type="GO" id="GO:0052645">
    <property type="term" value="P:F420-0 metabolic process"/>
    <property type="evidence" value="ECO:0007669"/>
    <property type="project" value="UniProtKB-UniRule"/>
</dbReference>
<organism evidence="6 7">
    <name type="scientific">Cellulomonas humilata</name>
    <dbReference type="NCBI Taxonomy" id="144055"/>
    <lineage>
        <taxon>Bacteria</taxon>
        <taxon>Bacillati</taxon>
        <taxon>Actinomycetota</taxon>
        <taxon>Actinomycetes</taxon>
        <taxon>Micrococcales</taxon>
        <taxon>Cellulomonadaceae</taxon>
        <taxon>Cellulomonas</taxon>
    </lineage>
</organism>
<dbReference type="EC" id="2.7.7.105" evidence="5"/>
<reference evidence="6 7" key="1">
    <citation type="submission" date="2020-05" db="EMBL/GenBank/DDBJ databases">
        <title>Genome Sequencing of Type Strains.</title>
        <authorList>
            <person name="Lemaire J.F."/>
            <person name="Inderbitzin P."/>
            <person name="Gregorio O.A."/>
            <person name="Collins S.B."/>
            <person name="Wespe N."/>
            <person name="Knight-Connoni V."/>
        </authorList>
    </citation>
    <scope>NUCLEOTIDE SEQUENCE [LARGE SCALE GENOMIC DNA]</scope>
    <source>
        <strain evidence="6 7">ATCC 25174</strain>
    </source>
</reference>
<dbReference type="InterPro" id="IPR002835">
    <property type="entry name" value="CofC"/>
</dbReference>
<feature type="binding site" evidence="5">
    <location>
        <position position="137"/>
    </location>
    <ligand>
        <name>phosphoenolpyruvate</name>
        <dbReference type="ChEBI" id="CHEBI:58702"/>
    </ligand>
</feature>
<dbReference type="GO" id="GO:0005525">
    <property type="term" value="F:GTP binding"/>
    <property type="evidence" value="ECO:0007669"/>
    <property type="project" value="UniProtKB-KW"/>
</dbReference>
<dbReference type="Proteomes" id="UP000565724">
    <property type="component" value="Unassembled WGS sequence"/>
</dbReference>
<dbReference type="HAMAP" id="MF_02114">
    <property type="entry name" value="CofC"/>
    <property type="match status" value="1"/>
</dbReference>
<name>A0A7Y6DYL3_9CELL</name>
<dbReference type="EMBL" id="JABMCI010000068">
    <property type="protein sequence ID" value="NUU18758.1"/>
    <property type="molecule type" value="Genomic_DNA"/>
</dbReference>
<evidence type="ECO:0000256" key="1">
    <source>
        <dbReference type="ARBA" id="ARBA00022679"/>
    </source>
</evidence>
<dbReference type="AlphaFoldDB" id="A0A7Y6DYL3"/>
<comment type="catalytic activity">
    <reaction evidence="5">
        <text>phosphoenolpyruvate + GTP + H(+) = enolpyruvoyl-2-diphospho-5'-guanosine + diphosphate</text>
        <dbReference type="Rhea" id="RHEA:30519"/>
        <dbReference type="ChEBI" id="CHEBI:15378"/>
        <dbReference type="ChEBI" id="CHEBI:33019"/>
        <dbReference type="ChEBI" id="CHEBI:37565"/>
        <dbReference type="ChEBI" id="CHEBI:58702"/>
        <dbReference type="ChEBI" id="CHEBI:143701"/>
        <dbReference type="EC" id="2.7.7.105"/>
    </reaction>
</comment>
<comment type="caution">
    <text evidence="6">The sequence shown here is derived from an EMBL/GenBank/DDBJ whole genome shotgun (WGS) entry which is preliminary data.</text>
</comment>
<evidence type="ECO:0000256" key="5">
    <source>
        <dbReference type="HAMAP-Rule" id="MF_02114"/>
    </source>
</evidence>